<keyword evidence="2" id="KW-1185">Reference proteome</keyword>
<evidence type="ECO:0000313" key="1">
    <source>
        <dbReference type="EMBL" id="MDR6458861.1"/>
    </source>
</evidence>
<name>A0ACC6J798_9FLAO</name>
<dbReference type="EMBL" id="JAVDQX010000002">
    <property type="protein sequence ID" value="MDR6458861.1"/>
    <property type="molecule type" value="Genomic_DNA"/>
</dbReference>
<reference evidence="1" key="1">
    <citation type="submission" date="2023-07" db="EMBL/GenBank/DDBJ databases">
        <title>Sorghum-associated microbial communities from plants grown in Nebraska, USA.</title>
        <authorList>
            <person name="Schachtman D."/>
        </authorList>
    </citation>
    <scope>NUCLEOTIDE SEQUENCE</scope>
    <source>
        <strain evidence="1">DS2329</strain>
    </source>
</reference>
<comment type="caution">
    <text evidence="1">The sequence shown here is derived from an EMBL/GenBank/DDBJ whole genome shotgun (WGS) entry which is preliminary data.</text>
</comment>
<protein>
    <submittedName>
        <fullName evidence="1">Glycosyltransferase involved in cell wall biosynthesis</fullName>
    </submittedName>
</protein>
<sequence length="395" mass="46043">MGILKKIKKHFERKEKLKYLQTKDVVNINLYDASQKTILFASRDFPAHDKESGANRLKELIFIYKELGYNCILFAPHKFEDDSYVKFYQQHNVIVYIENNKYRNIYDFLSSFKKIDYVWFNGPLALNLFYKKMKTVLPSAKFIYDMVDIHFLRFKRAIELEPNRISLKKNYKHFFRLETVVAPQLDYIIAISDKEKEIMSQYADQNKIITVSNIHYPKIDISERKNFSESKGITFIGSIHEPNIDAVKFLYEKIMPIVWKTNPELEVSIIGNVAEKLDLKLFPKFTFLGFVESIEEHFMNSKIMVAPLRFGAGVKGKIGQAFEYFLPVVTTDIGAEGMKLTDKQNVLIANDEARFAEAIIQLNNDEDLWNTLSRNSVDSLSAFSPEEVKEKLKTL</sequence>
<dbReference type="Proteomes" id="UP001184833">
    <property type="component" value="Unassembled WGS sequence"/>
</dbReference>
<organism evidence="1 2">
    <name type="scientific">Chryseobacterium vietnamense</name>
    <dbReference type="NCBI Taxonomy" id="866785"/>
    <lineage>
        <taxon>Bacteria</taxon>
        <taxon>Pseudomonadati</taxon>
        <taxon>Bacteroidota</taxon>
        <taxon>Flavobacteriia</taxon>
        <taxon>Flavobacteriales</taxon>
        <taxon>Weeksellaceae</taxon>
        <taxon>Chryseobacterium group</taxon>
        <taxon>Chryseobacterium</taxon>
    </lineage>
</organism>
<evidence type="ECO:0000313" key="2">
    <source>
        <dbReference type="Proteomes" id="UP001184833"/>
    </source>
</evidence>
<proteinExistence type="predicted"/>
<accession>A0ACC6J798</accession>
<gene>
    <name evidence="1" type="ORF">J2786_001968</name>
</gene>